<keyword evidence="3 6" id="KW-0812">Transmembrane</keyword>
<accession>A0A9D1HHL5</accession>
<dbReference type="PANTHER" id="PTHR33931:SF2">
    <property type="entry name" value="HOLIN-LIKE PROTEIN CIDA"/>
    <property type="match status" value="1"/>
</dbReference>
<sequence length="121" mass="13220">MKYVFQMMIIGGITFVGEMLHVWLPLPVPASVYGMILLFLCLCLKIIKPEQIQETADFLLLIMPVLFVGPGVGIIDNYGAISGAIVPFIITVILTTAIVMAVTGLVSQAVIRWKKGGRKDE</sequence>
<feature type="transmembrane region" description="Helical" evidence="6">
    <location>
        <begin position="59"/>
        <end position="79"/>
    </location>
</feature>
<comment type="caution">
    <text evidence="7">The sequence shown here is derived from an EMBL/GenBank/DDBJ whole genome shotgun (WGS) entry which is preliminary data.</text>
</comment>
<organism evidence="7 8">
    <name type="scientific">Candidatus Onthocola gallistercoris</name>
    <dbReference type="NCBI Taxonomy" id="2840876"/>
    <lineage>
        <taxon>Bacteria</taxon>
        <taxon>Bacillati</taxon>
        <taxon>Bacillota</taxon>
        <taxon>Bacilli</taxon>
        <taxon>Candidatus Onthocola</taxon>
    </lineage>
</organism>
<protein>
    <submittedName>
        <fullName evidence="7">CidA/LrgA family protein</fullName>
    </submittedName>
</protein>
<dbReference type="GO" id="GO:0005886">
    <property type="term" value="C:plasma membrane"/>
    <property type="evidence" value="ECO:0007669"/>
    <property type="project" value="UniProtKB-SubCell"/>
</dbReference>
<evidence type="ECO:0000256" key="6">
    <source>
        <dbReference type="SAM" id="Phobius"/>
    </source>
</evidence>
<dbReference type="EMBL" id="DVLT01000055">
    <property type="protein sequence ID" value="HIU03404.1"/>
    <property type="molecule type" value="Genomic_DNA"/>
</dbReference>
<evidence type="ECO:0000256" key="5">
    <source>
        <dbReference type="ARBA" id="ARBA00023136"/>
    </source>
</evidence>
<feature type="transmembrane region" description="Helical" evidence="6">
    <location>
        <begin position="85"/>
        <end position="111"/>
    </location>
</feature>
<feature type="transmembrane region" description="Helical" evidence="6">
    <location>
        <begin position="30"/>
        <end position="47"/>
    </location>
</feature>
<reference evidence="7" key="1">
    <citation type="submission" date="2020-10" db="EMBL/GenBank/DDBJ databases">
        <authorList>
            <person name="Gilroy R."/>
        </authorList>
    </citation>
    <scope>NUCLEOTIDE SEQUENCE</scope>
    <source>
        <strain evidence="7">CHK187-14744</strain>
    </source>
</reference>
<dbReference type="Pfam" id="PF03788">
    <property type="entry name" value="LrgA"/>
    <property type="match status" value="1"/>
</dbReference>
<evidence type="ECO:0000313" key="8">
    <source>
        <dbReference type="Proteomes" id="UP000824164"/>
    </source>
</evidence>
<keyword evidence="4 6" id="KW-1133">Transmembrane helix</keyword>
<dbReference type="AlphaFoldDB" id="A0A9D1HHL5"/>
<keyword evidence="2" id="KW-1003">Cell membrane</keyword>
<evidence type="ECO:0000256" key="2">
    <source>
        <dbReference type="ARBA" id="ARBA00022475"/>
    </source>
</evidence>
<dbReference type="Proteomes" id="UP000824164">
    <property type="component" value="Unassembled WGS sequence"/>
</dbReference>
<reference evidence="7" key="2">
    <citation type="journal article" date="2021" name="PeerJ">
        <title>Extensive microbial diversity within the chicken gut microbiome revealed by metagenomics and culture.</title>
        <authorList>
            <person name="Gilroy R."/>
            <person name="Ravi A."/>
            <person name="Getino M."/>
            <person name="Pursley I."/>
            <person name="Horton D.L."/>
            <person name="Alikhan N.F."/>
            <person name="Baker D."/>
            <person name="Gharbi K."/>
            <person name="Hall N."/>
            <person name="Watson M."/>
            <person name="Adriaenssens E.M."/>
            <person name="Foster-Nyarko E."/>
            <person name="Jarju S."/>
            <person name="Secka A."/>
            <person name="Antonio M."/>
            <person name="Oren A."/>
            <person name="Chaudhuri R.R."/>
            <person name="La Ragione R."/>
            <person name="Hildebrand F."/>
            <person name="Pallen M.J."/>
        </authorList>
    </citation>
    <scope>NUCLEOTIDE SEQUENCE</scope>
    <source>
        <strain evidence="7">CHK187-14744</strain>
    </source>
</reference>
<name>A0A9D1HHL5_9FIRM</name>
<evidence type="ECO:0000313" key="7">
    <source>
        <dbReference type="EMBL" id="HIU03404.1"/>
    </source>
</evidence>
<evidence type="ECO:0000256" key="3">
    <source>
        <dbReference type="ARBA" id="ARBA00022692"/>
    </source>
</evidence>
<evidence type="ECO:0000256" key="1">
    <source>
        <dbReference type="ARBA" id="ARBA00004651"/>
    </source>
</evidence>
<keyword evidence="5 6" id="KW-0472">Membrane</keyword>
<comment type="subcellular location">
    <subcellularLocation>
        <location evidence="1">Cell membrane</location>
        <topology evidence="1">Multi-pass membrane protein</topology>
    </subcellularLocation>
</comment>
<proteinExistence type="predicted"/>
<dbReference type="PANTHER" id="PTHR33931">
    <property type="entry name" value="HOLIN-LIKE PROTEIN CIDA-RELATED"/>
    <property type="match status" value="1"/>
</dbReference>
<gene>
    <name evidence="7" type="ORF">IAB63_09140</name>
</gene>
<evidence type="ECO:0000256" key="4">
    <source>
        <dbReference type="ARBA" id="ARBA00022989"/>
    </source>
</evidence>
<dbReference type="InterPro" id="IPR005538">
    <property type="entry name" value="LrgA/CidA"/>
</dbReference>